<dbReference type="OrthoDB" id="10555157at2759"/>
<reference evidence="2 3" key="1">
    <citation type="submission" date="2016-10" db="EMBL/GenBank/DDBJ databases">
        <title>Genome sequence of the basidiomycete white-rot fungus Trametes pubescens.</title>
        <authorList>
            <person name="Makela M.R."/>
            <person name="Granchi Z."/>
            <person name="Peng M."/>
            <person name="De Vries R.P."/>
            <person name="Grigoriev I."/>
            <person name="Riley R."/>
            <person name="Hilden K."/>
        </authorList>
    </citation>
    <scope>NUCLEOTIDE SEQUENCE [LARGE SCALE GENOMIC DNA]</scope>
    <source>
        <strain evidence="2 3">FBCC735</strain>
    </source>
</reference>
<comment type="caution">
    <text evidence="2">The sequence shown here is derived from an EMBL/GenBank/DDBJ whole genome shotgun (WGS) entry which is preliminary data.</text>
</comment>
<accession>A0A1M2VVH8</accession>
<feature type="region of interest" description="Disordered" evidence="1">
    <location>
        <begin position="48"/>
        <end position="112"/>
    </location>
</feature>
<feature type="compositionally biased region" description="Basic and acidic residues" evidence="1">
    <location>
        <begin position="48"/>
        <end position="57"/>
    </location>
</feature>
<dbReference type="Proteomes" id="UP000184267">
    <property type="component" value="Unassembled WGS sequence"/>
</dbReference>
<feature type="compositionally biased region" description="Acidic residues" evidence="1">
    <location>
        <begin position="97"/>
        <end position="107"/>
    </location>
</feature>
<dbReference type="AlphaFoldDB" id="A0A1M2VVH8"/>
<proteinExistence type="predicted"/>
<dbReference type="EMBL" id="MNAD01000606">
    <property type="protein sequence ID" value="OJT11615.1"/>
    <property type="molecule type" value="Genomic_DNA"/>
</dbReference>
<organism evidence="2 3">
    <name type="scientific">Trametes pubescens</name>
    <name type="common">White-rot fungus</name>
    <dbReference type="NCBI Taxonomy" id="154538"/>
    <lineage>
        <taxon>Eukaryota</taxon>
        <taxon>Fungi</taxon>
        <taxon>Dikarya</taxon>
        <taxon>Basidiomycota</taxon>
        <taxon>Agaricomycotina</taxon>
        <taxon>Agaricomycetes</taxon>
        <taxon>Polyporales</taxon>
        <taxon>Polyporaceae</taxon>
        <taxon>Trametes</taxon>
    </lineage>
</organism>
<name>A0A1M2VVH8_TRAPU</name>
<protein>
    <submittedName>
        <fullName evidence="2">Uncharacterized protein</fullName>
    </submittedName>
</protein>
<evidence type="ECO:0000313" key="3">
    <source>
        <dbReference type="Proteomes" id="UP000184267"/>
    </source>
</evidence>
<gene>
    <name evidence="2" type="ORF">TRAPUB_11871</name>
</gene>
<evidence type="ECO:0000256" key="1">
    <source>
        <dbReference type="SAM" id="MobiDB-lite"/>
    </source>
</evidence>
<sequence length="156" mass="17322">MSSDFFLRPAHARFRRPPVLDVVLGAGDSGGELTLGRDWPWPMLAREAERGGADVRTRGKNRPFEDEDSEDTERSDAAISDWLELEGGAAGRRSDEALEEDNEDERELEEREVGTLLERAWVSVVRGCDGGILGILPDLGREGLEENDKDMRVVGN</sequence>
<keyword evidence="3" id="KW-1185">Reference proteome</keyword>
<evidence type="ECO:0000313" key="2">
    <source>
        <dbReference type="EMBL" id="OJT11615.1"/>
    </source>
</evidence>